<keyword evidence="3" id="KW-1185">Reference proteome</keyword>
<evidence type="ECO:0000259" key="1">
    <source>
        <dbReference type="Pfam" id="PF04149"/>
    </source>
</evidence>
<evidence type="ECO:0000313" key="2">
    <source>
        <dbReference type="EMBL" id="GAA2621444.1"/>
    </source>
</evidence>
<organism evidence="2 3">
    <name type="scientific">Actinomadura fulvescens</name>
    <dbReference type="NCBI Taxonomy" id="46160"/>
    <lineage>
        <taxon>Bacteria</taxon>
        <taxon>Bacillati</taxon>
        <taxon>Actinomycetota</taxon>
        <taxon>Actinomycetes</taxon>
        <taxon>Streptosporangiales</taxon>
        <taxon>Thermomonosporaceae</taxon>
        <taxon>Actinomadura</taxon>
    </lineage>
</organism>
<name>A0ABN3QAV5_9ACTN</name>
<feature type="domain" description="DUF397" evidence="1">
    <location>
        <begin position="44"/>
        <end position="97"/>
    </location>
</feature>
<accession>A0ABN3QAV5</accession>
<evidence type="ECO:0000313" key="3">
    <source>
        <dbReference type="Proteomes" id="UP001501509"/>
    </source>
</evidence>
<reference evidence="2 3" key="1">
    <citation type="journal article" date="2019" name="Int. J. Syst. Evol. Microbiol.">
        <title>The Global Catalogue of Microorganisms (GCM) 10K type strain sequencing project: providing services to taxonomists for standard genome sequencing and annotation.</title>
        <authorList>
            <consortium name="The Broad Institute Genomics Platform"/>
            <consortium name="The Broad Institute Genome Sequencing Center for Infectious Disease"/>
            <person name="Wu L."/>
            <person name="Ma J."/>
        </authorList>
    </citation>
    <scope>NUCLEOTIDE SEQUENCE [LARGE SCALE GENOMIC DNA]</scope>
    <source>
        <strain evidence="2 3">JCM 6833</strain>
    </source>
</reference>
<dbReference type="InterPro" id="IPR007278">
    <property type="entry name" value="DUF397"/>
</dbReference>
<protein>
    <submittedName>
        <fullName evidence="2">DUF397 domain-containing protein</fullName>
    </submittedName>
</protein>
<dbReference type="Pfam" id="PF04149">
    <property type="entry name" value="DUF397"/>
    <property type="match status" value="2"/>
</dbReference>
<proteinExistence type="predicted"/>
<comment type="caution">
    <text evidence="2">The sequence shown here is derived from an EMBL/GenBank/DDBJ whole genome shotgun (WGS) entry which is preliminary data.</text>
</comment>
<dbReference type="EMBL" id="BAAATD010000010">
    <property type="protein sequence ID" value="GAA2621444.1"/>
    <property type="molecule type" value="Genomic_DNA"/>
</dbReference>
<sequence length="100" mass="10527">MDLTGVLWRKSSRSSSNGGQCIEVAAWRKSSHSGSNGGQCVEVAAWHTSSHSSSNGGNCVQVAPLQGVVAVRDSKDPDGPALAFSHEAWRAFTSRLKNDG</sequence>
<gene>
    <name evidence="2" type="ORF">GCM10010411_66750</name>
</gene>
<dbReference type="RefSeq" id="WP_344546459.1">
    <property type="nucleotide sequence ID" value="NZ_BAAATD010000010.1"/>
</dbReference>
<feature type="domain" description="DUF397" evidence="1">
    <location>
        <begin position="8"/>
        <end position="25"/>
    </location>
</feature>
<dbReference type="Proteomes" id="UP001501509">
    <property type="component" value="Unassembled WGS sequence"/>
</dbReference>